<evidence type="ECO:0000313" key="1">
    <source>
        <dbReference type="EMBL" id="SPD72457.1"/>
    </source>
</evidence>
<accession>A0A445MSL3</accession>
<protein>
    <recommendedName>
        <fullName evidence="2">PIN domain-containing protein</fullName>
    </recommendedName>
</protein>
<organism evidence="1">
    <name type="scientific">uncultured Desulfobacterium sp</name>
    <dbReference type="NCBI Taxonomy" id="201089"/>
    <lineage>
        <taxon>Bacteria</taxon>
        <taxon>Pseudomonadati</taxon>
        <taxon>Thermodesulfobacteriota</taxon>
        <taxon>Desulfobacteria</taxon>
        <taxon>Desulfobacterales</taxon>
        <taxon>Desulfobacteriaceae</taxon>
        <taxon>Desulfobacterium</taxon>
        <taxon>environmental samples</taxon>
    </lineage>
</organism>
<sequence>MRIALDTNILAYAESVGDARRCAGAIRLIEKLPAELVLLPAQILGELFRVLTGKAKREVLHARQ</sequence>
<proteinExistence type="predicted"/>
<gene>
    <name evidence="1" type="ORF">PITCH_A1380005</name>
</gene>
<reference evidence="1" key="1">
    <citation type="submission" date="2018-01" db="EMBL/GenBank/DDBJ databases">
        <authorList>
            <person name="Regsiter A."/>
            <person name="William W."/>
        </authorList>
    </citation>
    <scope>NUCLEOTIDE SEQUENCE</scope>
    <source>
        <strain evidence="1">TRIP AH-1</strain>
    </source>
</reference>
<dbReference type="SUPFAM" id="SSF88723">
    <property type="entry name" value="PIN domain-like"/>
    <property type="match status" value="1"/>
</dbReference>
<evidence type="ECO:0008006" key="2">
    <source>
        <dbReference type="Google" id="ProtNLM"/>
    </source>
</evidence>
<name>A0A445MSL3_9BACT</name>
<dbReference type="EMBL" id="OJIN01000044">
    <property type="protein sequence ID" value="SPD72457.1"/>
    <property type="molecule type" value="Genomic_DNA"/>
</dbReference>
<dbReference type="AlphaFoldDB" id="A0A445MSL3"/>
<dbReference type="InterPro" id="IPR029060">
    <property type="entry name" value="PIN-like_dom_sf"/>
</dbReference>